<keyword evidence="2" id="KW-0732">Signal</keyword>
<evidence type="ECO:0000256" key="2">
    <source>
        <dbReference type="SAM" id="SignalP"/>
    </source>
</evidence>
<protein>
    <recommendedName>
        <fullName evidence="5">Ferrochelatase</fullName>
    </recommendedName>
</protein>
<keyword evidence="1" id="KW-1133">Transmembrane helix</keyword>
<name>A0A239BVH8_9RHOB</name>
<feature type="chain" id="PRO_5012330977" description="Ferrochelatase" evidence="2">
    <location>
        <begin position="24"/>
        <end position="61"/>
    </location>
</feature>
<sequence>MKKLSIIAAAAAIAAVAAAPVAAQENTQDPFVSTAGPEIPALAIIGGIALIIAIAAAGGTD</sequence>
<keyword evidence="1" id="KW-0812">Transmembrane</keyword>
<keyword evidence="1" id="KW-0472">Membrane</keyword>
<reference evidence="3 4" key="1">
    <citation type="submission" date="2017-06" db="EMBL/GenBank/DDBJ databases">
        <authorList>
            <person name="Kim H.J."/>
            <person name="Triplett B.A."/>
        </authorList>
    </citation>
    <scope>NUCLEOTIDE SEQUENCE [LARGE SCALE GENOMIC DNA]</scope>
    <source>
        <strain evidence="3 4">DSM 11445</strain>
    </source>
</reference>
<dbReference type="RefSeq" id="WP_089276500.1">
    <property type="nucleotide sequence ID" value="NZ_FZON01000004.1"/>
</dbReference>
<dbReference type="EMBL" id="FZON01000004">
    <property type="protein sequence ID" value="SNS11428.1"/>
    <property type="molecule type" value="Genomic_DNA"/>
</dbReference>
<dbReference type="AlphaFoldDB" id="A0A239BVH8"/>
<evidence type="ECO:0000256" key="1">
    <source>
        <dbReference type="SAM" id="Phobius"/>
    </source>
</evidence>
<feature type="transmembrane region" description="Helical" evidence="1">
    <location>
        <begin position="39"/>
        <end position="58"/>
    </location>
</feature>
<gene>
    <name evidence="3" type="ORF">SAMN04488078_1004145</name>
</gene>
<evidence type="ECO:0008006" key="5">
    <source>
        <dbReference type="Google" id="ProtNLM"/>
    </source>
</evidence>
<evidence type="ECO:0000313" key="4">
    <source>
        <dbReference type="Proteomes" id="UP000198440"/>
    </source>
</evidence>
<accession>A0A239BVH8</accession>
<feature type="signal peptide" evidence="2">
    <location>
        <begin position="1"/>
        <end position="23"/>
    </location>
</feature>
<dbReference type="Proteomes" id="UP000198440">
    <property type="component" value="Unassembled WGS sequence"/>
</dbReference>
<evidence type="ECO:0000313" key="3">
    <source>
        <dbReference type="EMBL" id="SNS11428.1"/>
    </source>
</evidence>
<proteinExistence type="predicted"/>
<organism evidence="3 4">
    <name type="scientific">Antarctobacter heliothermus</name>
    <dbReference type="NCBI Taxonomy" id="74033"/>
    <lineage>
        <taxon>Bacteria</taxon>
        <taxon>Pseudomonadati</taxon>
        <taxon>Pseudomonadota</taxon>
        <taxon>Alphaproteobacteria</taxon>
        <taxon>Rhodobacterales</taxon>
        <taxon>Roseobacteraceae</taxon>
        <taxon>Antarctobacter</taxon>
    </lineage>
</organism>